<name>A0A1H8U8G1_9PSEU</name>
<dbReference type="STRING" id="394193.SAMN04489732_103126"/>
<dbReference type="InterPro" id="IPR045851">
    <property type="entry name" value="AMP-bd_C_sf"/>
</dbReference>
<accession>A0A1H8U8G1</accession>
<dbReference type="InterPro" id="IPR020806">
    <property type="entry name" value="PKS_PP-bd"/>
</dbReference>
<dbReference type="InterPro" id="IPR012728">
    <property type="entry name" value="Pls/PosA_C"/>
</dbReference>
<feature type="transmembrane region" description="Helical" evidence="4">
    <location>
        <begin position="843"/>
        <end position="872"/>
    </location>
</feature>
<dbReference type="InterPro" id="IPR009081">
    <property type="entry name" value="PP-bd_ACP"/>
</dbReference>
<feature type="transmembrane region" description="Helical" evidence="4">
    <location>
        <begin position="1089"/>
        <end position="1110"/>
    </location>
</feature>
<feature type="region of interest" description="Disordered" evidence="3">
    <location>
        <begin position="1045"/>
        <end position="1064"/>
    </location>
</feature>
<dbReference type="InterPro" id="IPR036736">
    <property type="entry name" value="ACP-like_sf"/>
</dbReference>
<feature type="transmembrane region" description="Helical" evidence="4">
    <location>
        <begin position="1116"/>
        <end position="1144"/>
    </location>
</feature>
<organism evidence="6 7">
    <name type="scientific">Amycolatopsis saalfeldensis</name>
    <dbReference type="NCBI Taxonomy" id="394193"/>
    <lineage>
        <taxon>Bacteria</taxon>
        <taxon>Bacillati</taxon>
        <taxon>Actinomycetota</taxon>
        <taxon>Actinomycetes</taxon>
        <taxon>Pseudonocardiales</taxon>
        <taxon>Pseudonocardiaceae</taxon>
        <taxon>Amycolatopsis</taxon>
    </lineage>
</organism>
<dbReference type="InterPro" id="IPR042099">
    <property type="entry name" value="ANL_N_sf"/>
</dbReference>
<dbReference type="SUPFAM" id="SSF51161">
    <property type="entry name" value="Trimeric LpxA-like enzymes"/>
    <property type="match status" value="3"/>
</dbReference>
<keyword evidence="4" id="KW-1133">Transmembrane helix</keyword>
<feature type="transmembrane region" description="Helical" evidence="4">
    <location>
        <begin position="884"/>
        <end position="906"/>
    </location>
</feature>
<dbReference type="CDD" id="cd05930">
    <property type="entry name" value="A_NRPS"/>
    <property type="match status" value="1"/>
</dbReference>
<dbReference type="InterPro" id="IPR000873">
    <property type="entry name" value="AMP-dep_synth/lig_dom"/>
</dbReference>
<protein>
    <recommendedName>
        <fullName evidence="5">Carrier domain-containing protein</fullName>
    </recommendedName>
</protein>
<dbReference type="InterPro" id="IPR010071">
    <property type="entry name" value="AA_adenyl_dom"/>
</dbReference>
<feature type="transmembrane region" description="Helical" evidence="4">
    <location>
        <begin position="647"/>
        <end position="671"/>
    </location>
</feature>
<evidence type="ECO:0000313" key="7">
    <source>
        <dbReference type="Proteomes" id="UP000198582"/>
    </source>
</evidence>
<dbReference type="SUPFAM" id="SSF56801">
    <property type="entry name" value="Acetyl-CoA synthetase-like"/>
    <property type="match status" value="1"/>
</dbReference>
<proteinExistence type="predicted"/>
<dbReference type="Proteomes" id="UP000198582">
    <property type="component" value="Unassembled WGS sequence"/>
</dbReference>
<evidence type="ECO:0000256" key="3">
    <source>
        <dbReference type="SAM" id="MobiDB-lite"/>
    </source>
</evidence>
<dbReference type="PANTHER" id="PTHR45527">
    <property type="entry name" value="NONRIBOSOMAL PEPTIDE SYNTHETASE"/>
    <property type="match status" value="1"/>
</dbReference>
<dbReference type="PROSITE" id="PS00455">
    <property type="entry name" value="AMP_BINDING"/>
    <property type="match status" value="1"/>
</dbReference>
<dbReference type="NCBIfam" id="TIGR01733">
    <property type="entry name" value="AA-adenyl-dom"/>
    <property type="match status" value="1"/>
</dbReference>
<evidence type="ECO:0000313" key="6">
    <source>
        <dbReference type="EMBL" id="SEO99471.1"/>
    </source>
</evidence>
<dbReference type="Gene3D" id="3.30.300.30">
    <property type="match status" value="1"/>
</dbReference>
<dbReference type="SUPFAM" id="SSF47336">
    <property type="entry name" value="ACP-like"/>
    <property type="match status" value="1"/>
</dbReference>
<dbReference type="Gene3D" id="2.160.10.10">
    <property type="entry name" value="Hexapeptide repeat proteins"/>
    <property type="match status" value="2"/>
</dbReference>
<dbReference type="EMBL" id="FOEF01000003">
    <property type="protein sequence ID" value="SEO99471.1"/>
    <property type="molecule type" value="Genomic_DNA"/>
</dbReference>
<evidence type="ECO:0000259" key="5">
    <source>
        <dbReference type="PROSITE" id="PS50075"/>
    </source>
</evidence>
<keyword evidence="4" id="KW-0812">Transmembrane</keyword>
<keyword evidence="1" id="KW-0596">Phosphopantetheine</keyword>
<keyword evidence="7" id="KW-1185">Reference proteome</keyword>
<gene>
    <name evidence="6" type="ORF">SAMN04489732_103126</name>
</gene>
<keyword evidence="4" id="KW-0472">Membrane</keyword>
<dbReference type="GO" id="GO:0043041">
    <property type="term" value="P:amino acid activation for nonribosomal peptide biosynthetic process"/>
    <property type="evidence" value="ECO:0007669"/>
    <property type="project" value="TreeGrafter"/>
</dbReference>
<dbReference type="PANTHER" id="PTHR45527:SF1">
    <property type="entry name" value="FATTY ACID SYNTHASE"/>
    <property type="match status" value="1"/>
</dbReference>
<sequence>MSVEERERRLDTAPAEWVGESGSAVYSGVEPPPSRTLLSVLGESVSRYPQAPALDDGEQLLSYAGLDREVRRRAAVLRDAGVRAGDRVGVRIPSGTAELYVAILAVLAAGAAYVPVDADDPDERAELVWREAQVYAVLGAGEKVELRHGNQLGGNGATPSPEDDAWIIFTSGSTGRPKGVAVTHRAAAAFVDAEARLFLPSAPIGPGDRVLAGLSVAFDASCEEMWLAWRNGACLVPAPRALVRTGADLGPWLRRRGITVVSTVPTLAAMWPVDDLAAVRLVILGGEACPPEVVRRFDDGVREVWNTYGPTEATVVSCAARLRAGEPVGIGLPLDGWRLAVVDAAGLPVRWGETGELVIGGAGLGRYLDAVKDTEKFVPLPALGWNRGYRSGDLVRALPDGLVFLGRADDQVKLGGRRIELGEIEAALLELPSVAAAAAAVRRTAGGIDVLVGYVVGKGAFDQAAATRLLRDRLPAALVPRLAVLADLPTRSSGKVDRDALPWPLPRAREAAVRTDLDRDTARLLAVWSELLGVEAGPDDDFFDLGGTSLAAARLVSVLRQHHPGISVADVYRHPTPARLSTVLGAGSGETAGPSRTFDRTPRYSGWIQCAIQLVLLGFGGVRWLLVIALIGNLLPLVVAESWLPTMSWWALIPAWLVLFSPAGRMLLAAFGARVLRGRIVPGEYRRGGRAHLRLWAAERFAASFGPAAITGTPLAARYARLLGCSVGADTDLHSPPPVTGLATFGDGCAVEPEADLAGWWLDGDVLHVGEVRVGDRARVGGRSTLLPGAALGADATLLPGSCLGGVVPDGATWGGSPAASHERPSDDLWPAAPPSRSRGWAALYLVSGALRALLLTAAAVPPAVLAVLALPSGTTLGTAMADLLWWVPLMVLAGLLGHALLVLALTRLAGAAVKPGVHPVHSRAGWAAWLVHDLMDLARRTLFPFYASLFTPVWLRCLGARVGRSVEASTVLALPGMLRVADSAFLADDVLAAPYELRGGWLRVGPAEVGARAFVGNSGIVGPGRSVGRGALIGVLSDTPEQVPDDSSWLGRPPMRLRREADTPDPARTFAPRKVLRVARAAVELCRIVPLIVAGLLGTATFAAFDYLYESAGFWLAAAAGGLVLTVSGLCAGLITTGAKWLLVGRFRAGRHPLWSSFVWRNELFDVFVETLAVPSLVQPFSGTPVLNWWLRSLGARIGRGVWCESHWLPEPDLIAIGAGVSVNRGCVLQTHLFHDRVMRLEPVTLDPDSTLGPRTIVLPGSHVGPAATIGAGSLVMAAEAVPGHSRWQGAPIAPQR</sequence>
<evidence type="ECO:0000256" key="2">
    <source>
        <dbReference type="ARBA" id="ARBA00022553"/>
    </source>
</evidence>
<dbReference type="InterPro" id="IPR011004">
    <property type="entry name" value="Trimer_LpxA-like_sf"/>
</dbReference>
<dbReference type="GO" id="GO:0031177">
    <property type="term" value="F:phosphopantetheine binding"/>
    <property type="evidence" value="ECO:0007669"/>
    <property type="project" value="InterPro"/>
</dbReference>
<dbReference type="PROSITE" id="PS50075">
    <property type="entry name" value="CARRIER"/>
    <property type="match status" value="1"/>
</dbReference>
<dbReference type="Pfam" id="PF00550">
    <property type="entry name" value="PP-binding"/>
    <property type="match status" value="1"/>
</dbReference>
<evidence type="ECO:0000256" key="4">
    <source>
        <dbReference type="SAM" id="Phobius"/>
    </source>
</evidence>
<dbReference type="InterPro" id="IPR020845">
    <property type="entry name" value="AMP-binding_CS"/>
</dbReference>
<dbReference type="NCBIfam" id="TIGR02353">
    <property type="entry name" value="NRPS_term_dom"/>
    <property type="match status" value="1"/>
</dbReference>
<feature type="transmembrane region" description="Helical" evidence="4">
    <location>
        <begin position="610"/>
        <end position="635"/>
    </location>
</feature>
<dbReference type="GO" id="GO:0005737">
    <property type="term" value="C:cytoplasm"/>
    <property type="evidence" value="ECO:0007669"/>
    <property type="project" value="TreeGrafter"/>
</dbReference>
<reference evidence="6 7" key="1">
    <citation type="submission" date="2016-10" db="EMBL/GenBank/DDBJ databases">
        <authorList>
            <person name="de Groot N.N."/>
        </authorList>
    </citation>
    <scope>NUCLEOTIDE SEQUENCE [LARGE SCALE GENOMIC DNA]</scope>
    <source>
        <strain evidence="6 7">DSM 44993</strain>
    </source>
</reference>
<dbReference type="SMART" id="SM00823">
    <property type="entry name" value="PKS_PP"/>
    <property type="match status" value="1"/>
</dbReference>
<dbReference type="Gene3D" id="1.10.1200.10">
    <property type="entry name" value="ACP-like"/>
    <property type="match status" value="1"/>
</dbReference>
<evidence type="ECO:0000256" key="1">
    <source>
        <dbReference type="ARBA" id="ARBA00022450"/>
    </source>
</evidence>
<dbReference type="Gene3D" id="3.40.50.12780">
    <property type="entry name" value="N-terminal domain of ligase-like"/>
    <property type="match status" value="1"/>
</dbReference>
<feature type="domain" description="Carrier" evidence="5">
    <location>
        <begin position="515"/>
        <end position="588"/>
    </location>
</feature>
<keyword evidence="2" id="KW-0597">Phosphoprotein</keyword>
<dbReference type="GO" id="GO:0044550">
    <property type="term" value="P:secondary metabolite biosynthetic process"/>
    <property type="evidence" value="ECO:0007669"/>
    <property type="project" value="TreeGrafter"/>
</dbReference>
<dbReference type="Pfam" id="PF00501">
    <property type="entry name" value="AMP-binding"/>
    <property type="match status" value="1"/>
</dbReference>